<feature type="binding site" evidence="10">
    <location>
        <begin position="226"/>
        <end position="233"/>
    </location>
    <ligand>
        <name>ATP</name>
        <dbReference type="ChEBI" id="CHEBI:30616"/>
    </ligand>
</feature>
<keyword evidence="4 10" id="KW-0347">Helicase</keyword>
<comment type="similarity">
    <text evidence="1">Belongs to the helicase family. UvrD subfamily.</text>
</comment>
<sequence>MNNSSVLLPPFSFDSHWYGGFFGNKITRLVFCDKGLTIQDKLIPWAQITAPLSLINGTLFDTLCIEQGDDTLYIPWLAKRAFSQVFRQGVQHWANYHRDHLINHGKAFVALIKQGYLRRHETLAAISQAQGVLAPLAQPDRDDPNQPIRHFVMLPALLDEAGNNALKLLQVLAGWDEAELAKHQQTFISQQKALYRHYFNTVESNPLTPLQQDACVINERSNLVLAGAGTGKTSTMVGRAGYLITSGQAQGEQILLLAFGRKAADEMDQRLALCLPEQIIKCSTFHSLGLAIIAQVEGEKPTLSPFVEDSAAKQAWLVEQFERLLAQDSYREQVCDYFAEHSVPWITPFDFDQAGDYLSFMQKQGIKSLKGETIVGQSDLLIANWLFQQGVEYEYQASPNTGQQALMSPARIYLPEHQITLINWLLDEHDSPPEYLDKREYLNDKQRISQQTFKLISHYCCDLQKENFFDNLSQQLTAQGVIFKPLSQQALFEHYTHVGLIDNLAEQLSQMLSIYKACWLEQSQLNVRLAGHDHQEQVRAAVNLLQPLLMAYQSYLASRNEIDFDDMIGRAINYVNDGRFVSPWQHILVDEFQDISEPRARLLKALRDLHPQGSLFCVGDDWQAIYRFTGADVNLTTRFANYFGDSAITSLDKTFRFNNSIAQVSSDFVCQNPAQIKKQLVTHALVNEPAISLRSASPSALHDVLEQIQQQTQHKANTSVLILARYHHLLPQAGALEQLKRSFAPLVIRAMSIHASKGMEADYVIVVGLEQGSAGFPATKSTPILLDAMLPKAEAFNDAEERRLFYVALTRAKHKVFLLANMQRPSPFVIELLEQDYEVYTEQLSTTPAAPIAMQAHHCPACGTGVLQAKQGPFGEFFGCSHFPFCSHSQKSLEMS</sequence>
<dbReference type="SUPFAM" id="SSF52540">
    <property type="entry name" value="P-loop containing nucleoside triphosphate hydrolases"/>
    <property type="match status" value="1"/>
</dbReference>
<evidence type="ECO:0000256" key="2">
    <source>
        <dbReference type="ARBA" id="ARBA00022741"/>
    </source>
</evidence>
<dbReference type="Proteomes" id="UP001201273">
    <property type="component" value="Unassembled WGS sequence"/>
</dbReference>
<protein>
    <recommendedName>
        <fullName evidence="8">DNA 3'-5' helicase</fullName>
        <ecNumber evidence="8">5.6.2.4</ecNumber>
    </recommendedName>
</protein>
<dbReference type="SUPFAM" id="SSF57783">
    <property type="entry name" value="Zinc beta-ribbon"/>
    <property type="match status" value="1"/>
</dbReference>
<dbReference type="Gene3D" id="3.30.65.10">
    <property type="entry name" value="Bacterial Topoisomerase I, domain 1"/>
    <property type="match status" value="1"/>
</dbReference>
<gene>
    <name evidence="12" type="ORF">K6Y31_08875</name>
</gene>
<dbReference type="Pfam" id="PF00580">
    <property type="entry name" value="UvrD-helicase"/>
    <property type="match status" value="1"/>
</dbReference>
<comment type="catalytic activity">
    <reaction evidence="7">
        <text>Couples ATP hydrolysis with the unwinding of duplex DNA by translocating in the 3'-5' direction.</text>
        <dbReference type="EC" id="5.6.2.4"/>
    </reaction>
</comment>
<dbReference type="InterPro" id="IPR013986">
    <property type="entry name" value="DExx_box_DNA_helicase_dom_sf"/>
</dbReference>
<comment type="caution">
    <text evidence="12">The sequence shown here is derived from an EMBL/GenBank/DDBJ whole genome shotgun (WGS) entry which is preliminary data.</text>
</comment>
<dbReference type="InterPro" id="IPR027417">
    <property type="entry name" value="P-loop_NTPase"/>
</dbReference>
<dbReference type="Gene3D" id="1.10.10.160">
    <property type="match status" value="1"/>
</dbReference>
<dbReference type="PANTHER" id="PTHR11070:SF63">
    <property type="entry name" value="DNA HELICASE IV"/>
    <property type="match status" value="1"/>
</dbReference>
<evidence type="ECO:0000256" key="9">
    <source>
        <dbReference type="ARBA" id="ARBA00048988"/>
    </source>
</evidence>
<evidence type="ECO:0000256" key="1">
    <source>
        <dbReference type="ARBA" id="ARBA00009922"/>
    </source>
</evidence>
<evidence type="ECO:0000313" key="13">
    <source>
        <dbReference type="Proteomes" id="UP001201273"/>
    </source>
</evidence>
<organism evidence="12 13">
    <name type="scientific">Motilimonas cestriensis</name>
    <dbReference type="NCBI Taxonomy" id="2742685"/>
    <lineage>
        <taxon>Bacteria</taxon>
        <taxon>Pseudomonadati</taxon>
        <taxon>Pseudomonadota</taxon>
        <taxon>Gammaproteobacteria</taxon>
        <taxon>Alteromonadales</taxon>
        <taxon>Alteromonadales genera incertae sedis</taxon>
        <taxon>Motilimonas</taxon>
    </lineage>
</organism>
<dbReference type="Pfam" id="PF01396">
    <property type="entry name" value="Zn_ribbon_Top1"/>
    <property type="match status" value="1"/>
</dbReference>
<dbReference type="InterPro" id="IPR013498">
    <property type="entry name" value="Topo_IA_Znf"/>
</dbReference>
<evidence type="ECO:0000256" key="7">
    <source>
        <dbReference type="ARBA" id="ARBA00034617"/>
    </source>
</evidence>
<evidence type="ECO:0000256" key="6">
    <source>
        <dbReference type="ARBA" id="ARBA00023235"/>
    </source>
</evidence>
<accession>A0ABS8W9Z8</accession>
<name>A0ABS8W9Z8_9GAMM</name>
<dbReference type="PANTHER" id="PTHR11070">
    <property type="entry name" value="UVRD / RECB / PCRA DNA HELICASE FAMILY MEMBER"/>
    <property type="match status" value="1"/>
</dbReference>
<keyword evidence="2 10" id="KW-0547">Nucleotide-binding</keyword>
<keyword evidence="3 10" id="KW-0378">Hydrolase</keyword>
<dbReference type="EC" id="5.6.2.4" evidence="8"/>
<dbReference type="Pfam" id="PF13361">
    <property type="entry name" value="UvrD_C"/>
    <property type="match status" value="1"/>
</dbReference>
<evidence type="ECO:0000256" key="3">
    <source>
        <dbReference type="ARBA" id="ARBA00022801"/>
    </source>
</evidence>
<keyword evidence="5 10" id="KW-0067">ATP-binding</keyword>
<feature type="domain" description="UvrD-like helicase ATP-binding" evidence="11">
    <location>
        <begin position="205"/>
        <end position="658"/>
    </location>
</feature>
<proteinExistence type="inferred from homology"/>
<dbReference type="InterPro" id="IPR014016">
    <property type="entry name" value="UvrD-like_ATP-bd"/>
</dbReference>
<evidence type="ECO:0000256" key="8">
    <source>
        <dbReference type="ARBA" id="ARBA00034808"/>
    </source>
</evidence>
<evidence type="ECO:0000313" key="12">
    <source>
        <dbReference type="EMBL" id="MCE2594927.1"/>
    </source>
</evidence>
<dbReference type="PROSITE" id="PS51198">
    <property type="entry name" value="UVRD_HELICASE_ATP_BIND"/>
    <property type="match status" value="1"/>
</dbReference>
<dbReference type="Gene3D" id="3.40.50.300">
    <property type="entry name" value="P-loop containing nucleotide triphosphate hydrolases"/>
    <property type="match status" value="3"/>
</dbReference>
<evidence type="ECO:0000256" key="10">
    <source>
        <dbReference type="PROSITE-ProRule" id="PRU00560"/>
    </source>
</evidence>
<keyword evidence="6" id="KW-0413">Isomerase</keyword>
<reference evidence="12 13" key="1">
    <citation type="journal article" date="2022" name="Environ. Microbiol. Rep.">
        <title>Eco-phylogenetic analyses reveal divergent evolution of vitamin B12 metabolism in the marine bacterial family 'Psychromonadaceae'.</title>
        <authorList>
            <person name="Jin X."/>
            <person name="Yang Y."/>
            <person name="Cao H."/>
            <person name="Gao B."/>
            <person name="Zhao Z."/>
        </authorList>
    </citation>
    <scope>NUCLEOTIDE SEQUENCE [LARGE SCALE GENOMIC DNA]</scope>
    <source>
        <strain evidence="12 13">MKS20</strain>
    </source>
</reference>
<dbReference type="EMBL" id="JAIMJA010000007">
    <property type="protein sequence ID" value="MCE2594927.1"/>
    <property type="molecule type" value="Genomic_DNA"/>
</dbReference>
<evidence type="ECO:0000256" key="5">
    <source>
        <dbReference type="ARBA" id="ARBA00022840"/>
    </source>
</evidence>
<evidence type="ECO:0000259" key="11">
    <source>
        <dbReference type="PROSITE" id="PS51198"/>
    </source>
</evidence>
<comment type="catalytic activity">
    <reaction evidence="9">
        <text>ATP + H2O = ADP + phosphate + H(+)</text>
        <dbReference type="Rhea" id="RHEA:13065"/>
        <dbReference type="ChEBI" id="CHEBI:15377"/>
        <dbReference type="ChEBI" id="CHEBI:15378"/>
        <dbReference type="ChEBI" id="CHEBI:30616"/>
        <dbReference type="ChEBI" id="CHEBI:43474"/>
        <dbReference type="ChEBI" id="CHEBI:456216"/>
        <dbReference type="EC" id="5.6.2.4"/>
    </reaction>
</comment>
<dbReference type="InterPro" id="IPR014017">
    <property type="entry name" value="DNA_helicase_UvrD-like_C"/>
</dbReference>
<evidence type="ECO:0000256" key="4">
    <source>
        <dbReference type="ARBA" id="ARBA00022806"/>
    </source>
</evidence>
<keyword evidence="13" id="KW-1185">Reference proteome</keyword>
<dbReference type="CDD" id="cd18807">
    <property type="entry name" value="SF1_C_UvrD"/>
    <property type="match status" value="1"/>
</dbReference>
<dbReference type="InterPro" id="IPR000212">
    <property type="entry name" value="DNA_helicase_UvrD/REP"/>
</dbReference>
<dbReference type="RefSeq" id="WP_233052437.1">
    <property type="nucleotide sequence ID" value="NZ_JAIMJA010000007.1"/>
</dbReference>